<dbReference type="PANTHER" id="PTHR43537:SF24">
    <property type="entry name" value="GLUCONATE OPERON TRANSCRIPTIONAL REPRESSOR"/>
    <property type="match status" value="1"/>
</dbReference>
<dbReference type="RefSeq" id="WP_123066991.1">
    <property type="nucleotide sequence ID" value="NZ_RIAS01000021.1"/>
</dbReference>
<keyword evidence="1" id="KW-0805">Transcription regulation</keyword>
<dbReference type="Gene3D" id="1.10.10.10">
    <property type="entry name" value="Winged helix-like DNA-binding domain superfamily/Winged helix DNA-binding domain"/>
    <property type="match status" value="1"/>
</dbReference>
<dbReference type="OrthoDB" id="368257at2"/>
<sequence>MQFPSSWLQGASRGEAIACELRLRIINGTLRPGEILSENRIAADFDSSRSPVREALRTLSNEGLIRLERMGVVILGLNMKDVEELYDVRFLIESFVQQRLAADVPPALITQLRNIIDKMQLAGKHQDAVEFAYQDLTFHETIVEAAAHSRISHLWKSIRYVVMTVMLLTTRRVFAQGEPKVTAVIEKHRSLATALESGDKVLIQNGVRTYFKDSGQTLHESFEFGT</sequence>
<dbReference type="SUPFAM" id="SSF46785">
    <property type="entry name" value="Winged helix' DNA-binding domain"/>
    <property type="match status" value="1"/>
</dbReference>
<dbReference type="SUPFAM" id="SSF48008">
    <property type="entry name" value="GntR ligand-binding domain-like"/>
    <property type="match status" value="1"/>
</dbReference>
<dbReference type="GO" id="GO:0003700">
    <property type="term" value="F:DNA-binding transcription factor activity"/>
    <property type="evidence" value="ECO:0007669"/>
    <property type="project" value="InterPro"/>
</dbReference>
<dbReference type="InterPro" id="IPR008920">
    <property type="entry name" value="TF_FadR/GntR_C"/>
</dbReference>
<accession>A0A5M9X073</accession>
<dbReference type="InterPro" id="IPR000524">
    <property type="entry name" value="Tscrpt_reg_HTH_GntR"/>
</dbReference>
<evidence type="ECO:0000256" key="2">
    <source>
        <dbReference type="ARBA" id="ARBA00023125"/>
    </source>
</evidence>
<dbReference type="AlphaFoldDB" id="A0A5M9X073"/>
<dbReference type="SMART" id="SM00895">
    <property type="entry name" value="FCD"/>
    <property type="match status" value="1"/>
</dbReference>
<dbReference type="PROSITE" id="PS50949">
    <property type="entry name" value="HTH_GNTR"/>
    <property type="match status" value="1"/>
</dbReference>
<keyword evidence="2" id="KW-0238">DNA-binding</keyword>
<dbReference type="Pfam" id="PF07729">
    <property type="entry name" value="FCD"/>
    <property type="match status" value="1"/>
</dbReference>
<evidence type="ECO:0000256" key="3">
    <source>
        <dbReference type="ARBA" id="ARBA00023163"/>
    </source>
</evidence>
<organism evidence="5 6">
    <name type="scientific">Paenibacillus amylolyticus</name>
    <dbReference type="NCBI Taxonomy" id="1451"/>
    <lineage>
        <taxon>Bacteria</taxon>
        <taxon>Bacillati</taxon>
        <taxon>Bacillota</taxon>
        <taxon>Bacilli</taxon>
        <taxon>Bacillales</taxon>
        <taxon>Paenibacillaceae</taxon>
        <taxon>Paenibacillus</taxon>
    </lineage>
</organism>
<dbReference type="PANTHER" id="PTHR43537">
    <property type="entry name" value="TRANSCRIPTIONAL REGULATOR, GNTR FAMILY"/>
    <property type="match status" value="1"/>
</dbReference>
<dbReference type="SMART" id="SM00345">
    <property type="entry name" value="HTH_GNTR"/>
    <property type="match status" value="1"/>
</dbReference>
<protein>
    <submittedName>
        <fullName evidence="5">GntR family transcriptional regulator</fullName>
    </submittedName>
</protein>
<dbReference type="InterPro" id="IPR011711">
    <property type="entry name" value="GntR_C"/>
</dbReference>
<feature type="domain" description="HTH gntR-type" evidence="4">
    <location>
        <begin position="11"/>
        <end position="77"/>
    </location>
</feature>
<keyword evidence="3" id="KW-0804">Transcription</keyword>
<evidence type="ECO:0000259" key="4">
    <source>
        <dbReference type="PROSITE" id="PS50949"/>
    </source>
</evidence>
<reference evidence="5 6" key="1">
    <citation type="journal article" date="2019" name="J. Ind. Microbiol. Biotechnol.">
        <title>Paenibacillus amylolyticus 27C64 has a diverse set of carbohydrate-active enzymes and complete pectin deconstruction system.</title>
        <authorList>
            <person name="Keggi C."/>
            <person name="Doran-Peterson J."/>
        </authorList>
    </citation>
    <scope>NUCLEOTIDE SEQUENCE [LARGE SCALE GENOMIC DNA]</scope>
    <source>
        <strain evidence="5 6">27C64</strain>
    </source>
</reference>
<gene>
    <name evidence="5" type="ORF">EC604_26130</name>
</gene>
<dbReference type="CDD" id="cd07377">
    <property type="entry name" value="WHTH_GntR"/>
    <property type="match status" value="1"/>
</dbReference>
<dbReference type="PRINTS" id="PR00035">
    <property type="entry name" value="HTHGNTR"/>
</dbReference>
<evidence type="ECO:0000256" key="1">
    <source>
        <dbReference type="ARBA" id="ARBA00023015"/>
    </source>
</evidence>
<dbReference type="Proteomes" id="UP000323664">
    <property type="component" value="Unassembled WGS sequence"/>
</dbReference>
<evidence type="ECO:0000313" key="6">
    <source>
        <dbReference type="Proteomes" id="UP000323664"/>
    </source>
</evidence>
<dbReference type="Pfam" id="PF00392">
    <property type="entry name" value="GntR"/>
    <property type="match status" value="1"/>
</dbReference>
<dbReference type="GO" id="GO:0003677">
    <property type="term" value="F:DNA binding"/>
    <property type="evidence" value="ECO:0007669"/>
    <property type="project" value="UniProtKB-KW"/>
</dbReference>
<dbReference type="Gene3D" id="1.20.120.530">
    <property type="entry name" value="GntR ligand-binding domain-like"/>
    <property type="match status" value="1"/>
</dbReference>
<proteinExistence type="predicted"/>
<name>A0A5M9X073_PAEAM</name>
<dbReference type="EMBL" id="RIAS01000021">
    <property type="protein sequence ID" value="KAA8787314.1"/>
    <property type="molecule type" value="Genomic_DNA"/>
</dbReference>
<evidence type="ECO:0000313" key="5">
    <source>
        <dbReference type="EMBL" id="KAA8787314.1"/>
    </source>
</evidence>
<comment type="caution">
    <text evidence="5">The sequence shown here is derived from an EMBL/GenBank/DDBJ whole genome shotgun (WGS) entry which is preliminary data.</text>
</comment>
<dbReference type="InterPro" id="IPR036388">
    <property type="entry name" value="WH-like_DNA-bd_sf"/>
</dbReference>
<dbReference type="InterPro" id="IPR036390">
    <property type="entry name" value="WH_DNA-bd_sf"/>
</dbReference>